<evidence type="ECO:0000256" key="6">
    <source>
        <dbReference type="SAM" id="MobiDB-lite"/>
    </source>
</evidence>
<evidence type="ECO:0000313" key="12">
    <source>
        <dbReference type="Proteomes" id="UP001159363"/>
    </source>
</evidence>
<accession>A0ABQ9INM5</accession>
<feature type="region of interest" description="Disordered" evidence="6">
    <location>
        <begin position="1"/>
        <end position="22"/>
    </location>
</feature>
<dbReference type="SUPFAM" id="SSF50993">
    <property type="entry name" value="Peptidase/esterase 'gauge' domain"/>
    <property type="match status" value="1"/>
</dbReference>
<evidence type="ECO:0008006" key="13">
    <source>
        <dbReference type="Google" id="ProtNLM"/>
    </source>
</evidence>
<comment type="subcellular location">
    <subcellularLocation>
        <location evidence="1">Cytoplasm</location>
    </subcellularLocation>
</comment>
<dbReference type="PANTHER" id="PTHR12747">
    <property type="entry name" value="ELONGATOR COMPLEX PROTEIN 1"/>
    <property type="match status" value="1"/>
</dbReference>
<dbReference type="InterPro" id="IPR006849">
    <property type="entry name" value="Elp1"/>
</dbReference>
<evidence type="ECO:0000313" key="11">
    <source>
        <dbReference type="EMBL" id="KAJ8898249.1"/>
    </source>
</evidence>
<proteinExistence type="inferred from homology"/>
<evidence type="ECO:0000256" key="2">
    <source>
        <dbReference type="ARBA" id="ARBA00005043"/>
    </source>
</evidence>
<dbReference type="Pfam" id="PF23925">
    <property type="entry name" value="A-sol_ELP1"/>
    <property type="match status" value="2"/>
</dbReference>
<evidence type="ECO:0000256" key="5">
    <source>
        <dbReference type="ARBA" id="ARBA00022694"/>
    </source>
</evidence>
<dbReference type="EMBL" id="JARBHB010000001">
    <property type="protein sequence ID" value="KAJ8898249.1"/>
    <property type="molecule type" value="Genomic_DNA"/>
</dbReference>
<dbReference type="InterPro" id="IPR056164">
    <property type="entry name" value="Beta-prop_ELP1_1st"/>
</dbReference>
<gene>
    <name evidence="11" type="ORF">PR048_003609</name>
</gene>
<name>A0ABQ9INM5_9NEOP</name>
<dbReference type="SUPFAM" id="SSF69322">
    <property type="entry name" value="Tricorn protease domain 2"/>
    <property type="match status" value="1"/>
</dbReference>
<dbReference type="Pfam" id="PF04762">
    <property type="entry name" value="Beta-prop_ELP1_1st"/>
    <property type="match status" value="1"/>
</dbReference>
<evidence type="ECO:0000256" key="3">
    <source>
        <dbReference type="ARBA" id="ARBA00006086"/>
    </source>
</evidence>
<evidence type="ECO:0000256" key="4">
    <source>
        <dbReference type="ARBA" id="ARBA00022490"/>
    </source>
</evidence>
<keyword evidence="4" id="KW-0963">Cytoplasm</keyword>
<dbReference type="Gene3D" id="1.25.40.470">
    <property type="match status" value="1"/>
</dbReference>
<evidence type="ECO:0000256" key="1">
    <source>
        <dbReference type="ARBA" id="ARBA00004496"/>
    </source>
</evidence>
<reference evidence="11 12" key="1">
    <citation type="submission" date="2023-02" db="EMBL/GenBank/DDBJ databases">
        <title>LHISI_Scaffold_Assembly.</title>
        <authorList>
            <person name="Stuart O.P."/>
            <person name="Cleave R."/>
            <person name="Magrath M.J.L."/>
            <person name="Mikheyev A.S."/>
        </authorList>
    </citation>
    <scope>NUCLEOTIDE SEQUENCE [LARGE SCALE GENOMIC DNA]</scope>
    <source>
        <strain evidence="11">Daus_M_001</strain>
        <tissue evidence="11">Leg muscle</tissue>
    </source>
</reference>
<evidence type="ECO:0000259" key="10">
    <source>
        <dbReference type="Pfam" id="PF23925"/>
    </source>
</evidence>
<feature type="domain" description="ELP1 alpha-solenoid" evidence="10">
    <location>
        <begin position="911"/>
        <end position="967"/>
    </location>
</feature>
<dbReference type="Pfam" id="PF23878">
    <property type="entry name" value="TPR_ELP1"/>
    <property type="match status" value="1"/>
</dbReference>
<keyword evidence="12" id="KW-1185">Reference proteome</keyword>
<protein>
    <recommendedName>
        <fullName evidence="13">Elongator complex protein 1</fullName>
    </recommendedName>
</protein>
<comment type="pathway">
    <text evidence="2">tRNA modification; 5-methoxycarbonylmethyl-2-thiouridine-tRNA biosynthesis.</text>
</comment>
<organism evidence="11 12">
    <name type="scientific">Dryococelus australis</name>
    <dbReference type="NCBI Taxonomy" id="614101"/>
    <lineage>
        <taxon>Eukaryota</taxon>
        <taxon>Metazoa</taxon>
        <taxon>Ecdysozoa</taxon>
        <taxon>Arthropoda</taxon>
        <taxon>Hexapoda</taxon>
        <taxon>Insecta</taxon>
        <taxon>Pterygota</taxon>
        <taxon>Neoptera</taxon>
        <taxon>Polyneoptera</taxon>
        <taxon>Phasmatodea</taxon>
        <taxon>Verophasmatodea</taxon>
        <taxon>Anareolatae</taxon>
        <taxon>Phasmatidae</taxon>
        <taxon>Eurycanthinae</taxon>
        <taxon>Dryococelus</taxon>
    </lineage>
</organism>
<keyword evidence="5" id="KW-0819">tRNA processing</keyword>
<feature type="domain" description="ELP1 first N-terminal beta-propeller" evidence="7">
    <location>
        <begin position="101"/>
        <end position="391"/>
    </location>
</feature>
<dbReference type="PANTHER" id="PTHR12747:SF0">
    <property type="entry name" value="ELONGATOR COMPLEX PROTEIN 1"/>
    <property type="match status" value="1"/>
</dbReference>
<dbReference type="Proteomes" id="UP001159363">
    <property type="component" value="Chromosome 1"/>
</dbReference>
<sequence>MDRSVPHQQGSTWPAPSWGRETTVPTSSLMAPSVSRMSSWCTLTFLLPMWIIYVVDPSYCVVHSTVWSILCRYLFSLSTNNGVNIMHYNNNNFKNRIENFRVLLDLRDYYQDASVPKTVNIVLNSITDSLNVSFENGDILSIEHGSSEVTCVGCVVGGIRAMSWSPDQEVVSVVTGADNVLVLTGAFDPINEVGIHQEGFGEKQFITVGWGKKETQFHGSEGKAARNVTTQMETKLSDDEGLPSISWRGDGVLFAVSVVGPNDIRYIRVFNREGILQYTTKPMSGLGSALAWRPSGNVLAATQCLPQKYVVSFFEKNGLRHGDFLLPFDSCEVNVSSLLWNSDSSILTAVCFNNQQCRTSLYFWTVGNYHWYLKQVLEFPAGKKVFHVEWDSLHRNRLHVFHEDESILYTCYDWNWLVHCKSNATEEDGANVAVIDGANVLLTSFHQSVIPPPLCIRKLKLCRPVNTVMFPKENHEGICVVLSDGSVAALSASGEILWNCDVLWDNLSVQGYPPHHWLWLAGDTFVCYCSSCLVLLKHDTKQNKLVVRSSTPVEGAVCGVSMIPGSELILVQLKDGKLLTYNPSSLELKQYTFSLPECCVKLDVCRVDGMEVVFGLSNRNRFYMNAKEAANNVTSYVLHPHFLLLTTLQHTLLCCRLSTACIQELASGHVANTSRRVERGARLVVAIPHDTSVILQMPRGNLECIHPRPLLLHVAATLLNGREYCRVFQLMRKQRINLNLLCDHNLDIFLESVDHFVEDVHAPGWLSLFLSELQEEDVTRTLTNIWNHLCWSLFTVISKADTSVEYSRRCRSGCSVVQPFKVKVVCEAVRKALLAHKDADGYLLPVLTSHVKQGSTEDLEAALLRIKAVKQTSTKYKSEGPFVHYVLKLQYIRHVRSNSIFWLFVFEEGGNKLAVSAADALKHVLYLVDVNELYDVALGMYDFDLVQLVAAKSQKDPKEYLPFLNQLLSFDPDYRKFCINKHLRRYESALKHIVCCSDNNKHFQECLTLVKEHKLYDHALMLFKRKGTQYCQVAVLYAEYLQEQKKWDEAAIMFQRGRELSRALQCYLAAGSWRQALLLANEMGYRQLNELYRDLVKRLCEWRQYGDAAEILSQLLGDVEESIAVLVQGHLWPQAVWAAHSAKRKDLIGTSIMHYTWVTFDRLSKLSCPFKRPVPRLTSVGTEQTDFGEVVRTYWLPPAPGGAYNLAWSIRSFPWVDSTILDVTRMPQHIYFTISYNCRNYLKLSAKLLSNMEGNKHIYCVYLHTYIFIITTVRKLQKLHLEGITRTVLCYKTLSVGDSPPEGGKQKKRNMLQMMYLFHQGRCPLGVVLSPCLEKGVHSPPPAGPGWEEVRKQRS</sequence>
<dbReference type="InterPro" id="IPR056167">
    <property type="entry name" value="A-sol_ELP1"/>
</dbReference>
<evidence type="ECO:0000259" key="8">
    <source>
        <dbReference type="Pfam" id="PF23797"/>
    </source>
</evidence>
<evidence type="ECO:0000259" key="9">
    <source>
        <dbReference type="Pfam" id="PF23878"/>
    </source>
</evidence>
<evidence type="ECO:0000259" key="7">
    <source>
        <dbReference type="Pfam" id="PF04762"/>
    </source>
</evidence>
<comment type="caution">
    <text evidence="11">The sequence shown here is derived from an EMBL/GenBank/DDBJ whole genome shotgun (WGS) entry which is preliminary data.</text>
</comment>
<dbReference type="Pfam" id="PF23797">
    <property type="entry name" value="Beta-prop_ELP1_2nd"/>
    <property type="match status" value="1"/>
</dbReference>
<comment type="similarity">
    <text evidence="3">Belongs to the ELP1/IKA1 family.</text>
</comment>
<dbReference type="InterPro" id="IPR056165">
    <property type="entry name" value="Beta-prop_ELP1_2nd"/>
</dbReference>
<feature type="domain" description="ELP1 N-terminal second beta-propeller" evidence="8">
    <location>
        <begin position="434"/>
        <end position="684"/>
    </location>
</feature>
<feature type="domain" description="ELP1 alpha-solenoid" evidence="10">
    <location>
        <begin position="708"/>
        <end position="879"/>
    </location>
</feature>
<feature type="compositionally biased region" description="Polar residues" evidence="6">
    <location>
        <begin position="1"/>
        <end position="14"/>
    </location>
</feature>
<dbReference type="InterPro" id="IPR056166">
    <property type="entry name" value="TPR_ELP1"/>
</dbReference>
<feature type="domain" description="ELP1 TPR" evidence="9">
    <location>
        <begin position="974"/>
        <end position="1130"/>
    </location>
</feature>